<dbReference type="GO" id="GO:0009246">
    <property type="term" value="P:enterobacterial common antigen biosynthetic process"/>
    <property type="evidence" value="ECO:0007669"/>
    <property type="project" value="TreeGrafter"/>
</dbReference>
<evidence type="ECO:0000256" key="4">
    <source>
        <dbReference type="ARBA" id="ARBA00022692"/>
    </source>
</evidence>
<dbReference type="InterPro" id="IPR002656">
    <property type="entry name" value="Acyl_transf_3_dom"/>
</dbReference>
<keyword evidence="3" id="KW-1003">Cell membrane</keyword>
<evidence type="ECO:0000256" key="1">
    <source>
        <dbReference type="ARBA" id="ARBA00004651"/>
    </source>
</evidence>
<evidence type="ECO:0000256" key="3">
    <source>
        <dbReference type="ARBA" id="ARBA00022475"/>
    </source>
</evidence>
<dbReference type="Proteomes" id="UP000190667">
    <property type="component" value="Unassembled WGS sequence"/>
</dbReference>
<evidence type="ECO:0000313" key="9">
    <source>
        <dbReference type="EMBL" id="OON40556.1"/>
    </source>
</evidence>
<proteinExistence type="inferred from homology"/>
<keyword evidence="6 7" id="KW-0472">Membrane</keyword>
<evidence type="ECO:0000256" key="7">
    <source>
        <dbReference type="SAM" id="Phobius"/>
    </source>
</evidence>
<organism evidence="9 10">
    <name type="scientific">Izhakiella australiensis</name>
    <dbReference type="NCBI Taxonomy" id="1926881"/>
    <lineage>
        <taxon>Bacteria</taxon>
        <taxon>Pseudomonadati</taxon>
        <taxon>Pseudomonadota</taxon>
        <taxon>Gammaproteobacteria</taxon>
        <taxon>Enterobacterales</taxon>
        <taxon>Erwiniaceae</taxon>
        <taxon>Izhakiella</taxon>
    </lineage>
</organism>
<dbReference type="EMBL" id="MRUL01000004">
    <property type="protein sequence ID" value="OON40556.1"/>
    <property type="molecule type" value="Genomic_DNA"/>
</dbReference>
<accession>A0A1S8YP53</accession>
<dbReference type="STRING" id="1926881.BTJ39_09140"/>
<feature type="transmembrane region" description="Helical" evidence="7">
    <location>
        <begin position="243"/>
        <end position="260"/>
    </location>
</feature>
<feature type="transmembrane region" description="Helical" evidence="7">
    <location>
        <begin position="90"/>
        <end position="108"/>
    </location>
</feature>
<sequence>MTEAPKQQLGWVNILKGGCILLVVLYHVVLPGFADTVPHLSSGQLPAKLWVGFNEILSPLRMPAFFFVSGLLAANAIINRPWKSVLTSRITNLFYLYFLWGIIQWLMIGRVSGPLMGEHLSDNTNAAWASSFAESLKLMLLAMSSSWYLYALGLFFLFARLFRRYPFALLLVAVMMNYLAVGRLVPGWGPESLLQYFVFFVLGAFYSEVIMRWSEWKPRNLLVWALLAVLAAGHIALGFNDNFFLCIVAILFSVQLCRWLDRHFSMRIMKWTGRNTLQIYVLHRIFIEFFAMVAILLAGHYQLFANALFAWSWAALFPLLMVAISVGCSLVAWSLLNRGIGRTLFIYPRLLHRQSQVAKGA</sequence>
<keyword evidence="5 7" id="KW-1133">Transmembrane helix</keyword>
<feature type="transmembrane region" description="Helical" evidence="7">
    <location>
        <begin position="221"/>
        <end position="237"/>
    </location>
</feature>
<dbReference type="PANTHER" id="PTHR40074:SF4">
    <property type="entry name" value="INNER MEMBRANE PROTEIN YCFT"/>
    <property type="match status" value="1"/>
</dbReference>
<dbReference type="GO" id="GO:0005886">
    <property type="term" value="C:plasma membrane"/>
    <property type="evidence" value="ECO:0007669"/>
    <property type="project" value="UniProtKB-SubCell"/>
</dbReference>
<reference evidence="9 10" key="1">
    <citation type="submission" date="2016-12" db="EMBL/GenBank/DDBJ databases">
        <title>Izhakiella australiana sp. nov. of genus Izhakiella isolated from Australian desert.</title>
        <authorList>
            <person name="Ji M."/>
        </authorList>
    </citation>
    <scope>NUCLEOTIDE SEQUENCE [LARGE SCALE GENOMIC DNA]</scope>
    <source>
        <strain evidence="9 10">D4N98</strain>
    </source>
</reference>
<evidence type="ECO:0000256" key="5">
    <source>
        <dbReference type="ARBA" id="ARBA00022989"/>
    </source>
</evidence>
<feature type="transmembrane region" description="Helical" evidence="7">
    <location>
        <begin position="310"/>
        <end position="336"/>
    </location>
</feature>
<feature type="domain" description="Acyltransferase 3" evidence="8">
    <location>
        <begin position="10"/>
        <end position="332"/>
    </location>
</feature>
<dbReference type="Pfam" id="PF01757">
    <property type="entry name" value="Acyl_transf_3"/>
    <property type="match status" value="1"/>
</dbReference>
<feature type="transmembrane region" description="Helical" evidence="7">
    <location>
        <begin position="12"/>
        <end position="34"/>
    </location>
</feature>
<evidence type="ECO:0000259" key="8">
    <source>
        <dbReference type="Pfam" id="PF01757"/>
    </source>
</evidence>
<keyword evidence="9" id="KW-0012">Acyltransferase</keyword>
<dbReference type="AlphaFoldDB" id="A0A1S8YP53"/>
<dbReference type="RefSeq" id="WP_078002369.1">
    <property type="nucleotide sequence ID" value="NZ_MRUL01000004.1"/>
</dbReference>
<evidence type="ECO:0000256" key="6">
    <source>
        <dbReference type="ARBA" id="ARBA00023136"/>
    </source>
</evidence>
<dbReference type="GO" id="GO:0016413">
    <property type="term" value="F:O-acetyltransferase activity"/>
    <property type="evidence" value="ECO:0007669"/>
    <property type="project" value="TreeGrafter"/>
</dbReference>
<keyword evidence="10" id="KW-1185">Reference proteome</keyword>
<gene>
    <name evidence="9" type="ORF">BTJ39_09140</name>
</gene>
<evidence type="ECO:0000256" key="2">
    <source>
        <dbReference type="ARBA" id="ARBA00007400"/>
    </source>
</evidence>
<dbReference type="OrthoDB" id="9767863at2"/>
<feature type="transmembrane region" description="Helical" evidence="7">
    <location>
        <begin position="60"/>
        <end position="78"/>
    </location>
</feature>
<keyword evidence="4 7" id="KW-0812">Transmembrane</keyword>
<protein>
    <submittedName>
        <fullName evidence="9">Acyltransferase</fullName>
    </submittedName>
</protein>
<evidence type="ECO:0000313" key="10">
    <source>
        <dbReference type="Proteomes" id="UP000190667"/>
    </source>
</evidence>
<name>A0A1S8YP53_9GAMM</name>
<feature type="transmembrane region" description="Helical" evidence="7">
    <location>
        <begin position="165"/>
        <end position="181"/>
    </location>
</feature>
<feature type="transmembrane region" description="Helical" evidence="7">
    <location>
        <begin position="281"/>
        <end position="304"/>
    </location>
</feature>
<comment type="caution">
    <text evidence="9">The sequence shown here is derived from an EMBL/GenBank/DDBJ whole genome shotgun (WGS) entry which is preliminary data.</text>
</comment>
<dbReference type="PANTHER" id="PTHR40074">
    <property type="entry name" value="O-ACETYLTRANSFERASE WECH"/>
    <property type="match status" value="1"/>
</dbReference>
<feature type="transmembrane region" description="Helical" evidence="7">
    <location>
        <begin position="193"/>
        <end position="209"/>
    </location>
</feature>
<comment type="similarity">
    <text evidence="2">Belongs to the acyltransferase 3 family.</text>
</comment>
<comment type="subcellular location">
    <subcellularLocation>
        <location evidence="1">Cell membrane</location>
        <topology evidence="1">Multi-pass membrane protein</topology>
    </subcellularLocation>
</comment>
<feature type="transmembrane region" description="Helical" evidence="7">
    <location>
        <begin position="138"/>
        <end position="158"/>
    </location>
</feature>
<keyword evidence="9" id="KW-0808">Transferase</keyword>